<name>A0A292PQS9_9PEZI</name>
<dbReference type="GO" id="GO:0035925">
    <property type="term" value="F:mRNA 3'-UTR AU-rich region binding"/>
    <property type="evidence" value="ECO:0007669"/>
    <property type="project" value="TreeGrafter"/>
</dbReference>
<dbReference type="Proteomes" id="UP001412239">
    <property type="component" value="Unassembled WGS sequence"/>
</dbReference>
<dbReference type="InterPro" id="IPR027408">
    <property type="entry name" value="PNPase/RNase_PH_dom_sf"/>
</dbReference>
<feature type="domain" description="Exoribonuclease phosphorolytic" evidence="11">
    <location>
        <begin position="129"/>
        <end position="293"/>
    </location>
</feature>
<keyword evidence="4" id="KW-0963">Cytoplasm</keyword>
<evidence type="ECO:0000313" key="13">
    <source>
        <dbReference type="Proteomes" id="UP001412239"/>
    </source>
</evidence>
<dbReference type="GO" id="GO:0016075">
    <property type="term" value="P:rRNA catabolic process"/>
    <property type="evidence" value="ECO:0007669"/>
    <property type="project" value="TreeGrafter"/>
</dbReference>
<dbReference type="Pfam" id="PF01138">
    <property type="entry name" value="RNase_PH"/>
    <property type="match status" value="1"/>
</dbReference>
<organism evidence="12 13">
    <name type="scientific">Tuber aestivum</name>
    <name type="common">summer truffle</name>
    <dbReference type="NCBI Taxonomy" id="59557"/>
    <lineage>
        <taxon>Eukaryota</taxon>
        <taxon>Fungi</taxon>
        <taxon>Dikarya</taxon>
        <taxon>Ascomycota</taxon>
        <taxon>Pezizomycotina</taxon>
        <taxon>Pezizomycetes</taxon>
        <taxon>Pezizales</taxon>
        <taxon>Tuberaceae</taxon>
        <taxon>Tuber</taxon>
    </lineage>
</organism>
<evidence type="ECO:0000256" key="6">
    <source>
        <dbReference type="ARBA" id="ARBA00022835"/>
    </source>
</evidence>
<evidence type="ECO:0000256" key="8">
    <source>
        <dbReference type="ARBA" id="ARBA00023242"/>
    </source>
</evidence>
<dbReference type="InterPro" id="IPR020568">
    <property type="entry name" value="Ribosomal_Su5_D2-typ_SF"/>
</dbReference>
<dbReference type="AlphaFoldDB" id="A0A292PQS9"/>
<dbReference type="GO" id="GO:0000177">
    <property type="term" value="C:cytoplasmic exosome (RNase complex)"/>
    <property type="evidence" value="ECO:0007669"/>
    <property type="project" value="TreeGrafter"/>
</dbReference>
<dbReference type="GO" id="GO:0000467">
    <property type="term" value="P:exonucleolytic trimming to generate mature 3'-end of 5.8S rRNA from tricistronic rRNA transcript (SSU-rRNA, 5.8S rRNA, LSU-rRNA)"/>
    <property type="evidence" value="ECO:0007669"/>
    <property type="project" value="TreeGrafter"/>
</dbReference>
<dbReference type="InterPro" id="IPR036345">
    <property type="entry name" value="ExoRNase_PH_dom2_sf"/>
</dbReference>
<evidence type="ECO:0000313" key="12">
    <source>
        <dbReference type="EMBL" id="CUS09886.1"/>
    </source>
</evidence>
<dbReference type="GO" id="GO:0005730">
    <property type="term" value="C:nucleolus"/>
    <property type="evidence" value="ECO:0007669"/>
    <property type="project" value="UniProtKB-SubCell"/>
</dbReference>
<feature type="region of interest" description="Disordered" evidence="10">
    <location>
        <begin position="1"/>
        <end position="99"/>
    </location>
</feature>
<comment type="similarity">
    <text evidence="3">Belongs to the RNase PH family.</text>
</comment>
<keyword evidence="6" id="KW-0271">Exosome</keyword>
<reference evidence="12" key="1">
    <citation type="submission" date="2015-10" db="EMBL/GenBank/DDBJ databases">
        <authorList>
            <person name="Regsiter A."/>
            <person name="william w."/>
        </authorList>
    </citation>
    <scope>NUCLEOTIDE SEQUENCE</scope>
    <source>
        <strain evidence="12">Montdore</strain>
    </source>
</reference>
<keyword evidence="7" id="KW-0694">RNA-binding</keyword>
<dbReference type="InterPro" id="IPR001247">
    <property type="entry name" value="ExoRNase_PH_dom1"/>
</dbReference>
<dbReference type="GO" id="GO:0071035">
    <property type="term" value="P:nuclear polyadenylation-dependent rRNA catabolic process"/>
    <property type="evidence" value="ECO:0007669"/>
    <property type="project" value="TreeGrafter"/>
</dbReference>
<evidence type="ECO:0000256" key="2">
    <source>
        <dbReference type="ARBA" id="ARBA00004604"/>
    </source>
</evidence>
<dbReference type="EMBL" id="LN891066">
    <property type="protein sequence ID" value="CUS09886.1"/>
    <property type="molecule type" value="Genomic_DNA"/>
</dbReference>
<feature type="compositionally biased region" description="Low complexity" evidence="10">
    <location>
        <begin position="46"/>
        <end position="67"/>
    </location>
</feature>
<evidence type="ECO:0000256" key="1">
    <source>
        <dbReference type="ARBA" id="ARBA00004496"/>
    </source>
</evidence>
<proteinExistence type="inferred from homology"/>
<dbReference type="PANTHER" id="PTHR11097">
    <property type="entry name" value="EXOSOME COMPLEX EXONUCLEASE RIBOSOMAL RNA PROCESSING PROTEIN"/>
    <property type="match status" value="1"/>
</dbReference>
<evidence type="ECO:0000256" key="4">
    <source>
        <dbReference type="ARBA" id="ARBA00022490"/>
    </source>
</evidence>
<dbReference type="SUPFAM" id="SSF55666">
    <property type="entry name" value="Ribonuclease PH domain 2-like"/>
    <property type="match status" value="1"/>
</dbReference>
<dbReference type="PANTHER" id="PTHR11097:SF9">
    <property type="entry name" value="EXOSOME COMPLEX COMPONENT RRP43"/>
    <property type="match status" value="1"/>
</dbReference>
<keyword evidence="8" id="KW-0539">Nucleus</keyword>
<evidence type="ECO:0000256" key="7">
    <source>
        <dbReference type="ARBA" id="ARBA00022884"/>
    </source>
</evidence>
<evidence type="ECO:0000256" key="3">
    <source>
        <dbReference type="ARBA" id="ARBA00006678"/>
    </source>
</evidence>
<evidence type="ECO:0000256" key="10">
    <source>
        <dbReference type="SAM" id="MobiDB-lite"/>
    </source>
</evidence>
<evidence type="ECO:0000259" key="11">
    <source>
        <dbReference type="Pfam" id="PF01138"/>
    </source>
</evidence>
<keyword evidence="13" id="KW-1185">Reference proteome</keyword>
<feature type="compositionally biased region" description="Polar residues" evidence="10">
    <location>
        <begin position="68"/>
        <end position="82"/>
    </location>
</feature>
<dbReference type="Gene3D" id="3.30.230.70">
    <property type="entry name" value="GHMP Kinase, N-terminal domain"/>
    <property type="match status" value="2"/>
</dbReference>
<dbReference type="GO" id="GO:0034473">
    <property type="term" value="P:U1 snRNA 3'-end processing"/>
    <property type="evidence" value="ECO:0007669"/>
    <property type="project" value="TreeGrafter"/>
</dbReference>
<comment type="subcellular location">
    <subcellularLocation>
        <location evidence="1">Cytoplasm</location>
    </subcellularLocation>
    <subcellularLocation>
        <location evidence="2">Nucleus</location>
        <location evidence="2">Nucleolus</location>
    </subcellularLocation>
</comment>
<evidence type="ECO:0000256" key="9">
    <source>
        <dbReference type="ARBA" id="ARBA00030617"/>
    </source>
</evidence>
<gene>
    <name evidence="12" type="ORF">GSTUAT00006022001</name>
</gene>
<accession>A0A292PQS9</accession>
<dbReference type="SUPFAM" id="SSF54211">
    <property type="entry name" value="Ribosomal protein S5 domain 2-like"/>
    <property type="match status" value="1"/>
</dbReference>
<dbReference type="InterPro" id="IPR050590">
    <property type="entry name" value="Exosome_comp_Rrp42_subfam"/>
</dbReference>
<dbReference type="GO" id="GO:0000176">
    <property type="term" value="C:nuclear exosome (RNase complex)"/>
    <property type="evidence" value="ECO:0007669"/>
    <property type="project" value="TreeGrafter"/>
</dbReference>
<feature type="compositionally biased region" description="Pro residues" evidence="10">
    <location>
        <begin position="84"/>
        <end position="95"/>
    </location>
</feature>
<dbReference type="GO" id="GO:0071028">
    <property type="term" value="P:nuclear mRNA surveillance"/>
    <property type="evidence" value="ECO:0007669"/>
    <property type="project" value="TreeGrafter"/>
</dbReference>
<feature type="region of interest" description="Disordered" evidence="10">
    <location>
        <begin position="113"/>
        <end position="141"/>
    </location>
</feature>
<protein>
    <recommendedName>
        <fullName evidence="9">Ribosomal RNA-processing protein 43</fullName>
    </recommendedName>
</protein>
<dbReference type="GO" id="GO:0034476">
    <property type="term" value="P:U5 snRNA 3'-end processing"/>
    <property type="evidence" value="ECO:0007669"/>
    <property type="project" value="TreeGrafter"/>
</dbReference>
<dbReference type="GO" id="GO:0071038">
    <property type="term" value="P:TRAMP-dependent tRNA surveillance pathway"/>
    <property type="evidence" value="ECO:0007669"/>
    <property type="project" value="TreeGrafter"/>
</dbReference>
<feature type="compositionally biased region" description="Polar residues" evidence="10">
    <location>
        <begin position="114"/>
        <end position="125"/>
    </location>
</feature>
<dbReference type="GO" id="GO:0034475">
    <property type="term" value="P:U4 snRNA 3'-end processing"/>
    <property type="evidence" value="ECO:0007669"/>
    <property type="project" value="TreeGrafter"/>
</dbReference>
<keyword evidence="5" id="KW-0698">rRNA processing</keyword>
<evidence type="ECO:0000256" key="5">
    <source>
        <dbReference type="ARBA" id="ARBA00022552"/>
    </source>
</evidence>
<sequence length="408" mass="44385">MLQRKFAIDPGKMDEEKRGITLNIPQEVKITFSASPQKQQEKSPADGSQTDTSLSSSASLHTATGTTNQPTFNQHPTINEMTTVPPPPPSSPLSFPPATFQKLAPKTFLERHLQSTPATRPSGRSSDAFRKPSLHTNSLSHAHGSAVIRTGDTAVVCGVRGEVLSLTAGSGGRIVVLRSGEDGRRKDEEGEGDEVRERGLVVTNLEMGTGCSRDYHPGPPTDFAQAVTARLHRLLLANKLIPLRPLRILDPNTEEVKAYWVLYIDVVVISLDGNVLDAAWASILAALHSTKLPQAYWDQDTEGVICYPEVSRYKPLEVRGLAFTASFAVIDLGAEKGGKVILSDPDEFEEGVCEERIMVCALEGEKVGWIEKGGGIGQVAEVIECVHRATERFRVWEQLFAEVLGSRG</sequence>